<dbReference type="EMBL" id="JBHUEQ010000004">
    <property type="protein sequence ID" value="MFD1744520.1"/>
    <property type="molecule type" value="Genomic_DNA"/>
</dbReference>
<evidence type="ECO:0000313" key="8">
    <source>
        <dbReference type="Proteomes" id="UP001597322"/>
    </source>
</evidence>
<keyword evidence="3" id="KW-1133">Transmembrane helix</keyword>
<dbReference type="RefSeq" id="WP_377396657.1">
    <property type="nucleotide sequence ID" value="NZ_JBHUEQ010000004.1"/>
</dbReference>
<feature type="region of interest" description="Disordered" evidence="5">
    <location>
        <begin position="153"/>
        <end position="193"/>
    </location>
</feature>
<dbReference type="NCBIfam" id="TIGR01352">
    <property type="entry name" value="tonB_Cterm"/>
    <property type="match status" value="1"/>
</dbReference>
<name>A0ABW4LZR8_9HYPH</name>
<organism evidence="7 8">
    <name type="scientific">Rhizobium helianthi</name>
    <dbReference type="NCBI Taxonomy" id="1132695"/>
    <lineage>
        <taxon>Bacteria</taxon>
        <taxon>Pseudomonadati</taxon>
        <taxon>Pseudomonadota</taxon>
        <taxon>Alphaproteobacteria</taxon>
        <taxon>Hyphomicrobiales</taxon>
        <taxon>Rhizobiaceae</taxon>
        <taxon>Rhizobium/Agrobacterium group</taxon>
        <taxon>Rhizobium</taxon>
    </lineage>
</organism>
<evidence type="ECO:0000256" key="1">
    <source>
        <dbReference type="ARBA" id="ARBA00004167"/>
    </source>
</evidence>
<feature type="region of interest" description="Disordered" evidence="5">
    <location>
        <begin position="64"/>
        <end position="131"/>
    </location>
</feature>
<protein>
    <submittedName>
        <fullName evidence="7">TonB family protein</fullName>
    </submittedName>
</protein>
<comment type="caution">
    <text evidence="7">The sequence shown here is derived from an EMBL/GenBank/DDBJ whole genome shotgun (WGS) entry which is preliminary data.</text>
</comment>
<dbReference type="InterPro" id="IPR006260">
    <property type="entry name" value="TonB/TolA_C"/>
</dbReference>
<feature type="domain" description="TonB C-terminal" evidence="6">
    <location>
        <begin position="214"/>
        <end position="302"/>
    </location>
</feature>
<evidence type="ECO:0000256" key="3">
    <source>
        <dbReference type="ARBA" id="ARBA00022989"/>
    </source>
</evidence>
<dbReference type="PROSITE" id="PS52015">
    <property type="entry name" value="TONB_CTD"/>
    <property type="match status" value="1"/>
</dbReference>
<feature type="compositionally biased region" description="Acidic residues" evidence="5">
    <location>
        <begin position="88"/>
        <end position="101"/>
    </location>
</feature>
<dbReference type="Proteomes" id="UP001597322">
    <property type="component" value="Unassembled WGS sequence"/>
</dbReference>
<dbReference type="SUPFAM" id="SSF74653">
    <property type="entry name" value="TolA/TonB C-terminal domain"/>
    <property type="match status" value="1"/>
</dbReference>
<evidence type="ECO:0000256" key="4">
    <source>
        <dbReference type="ARBA" id="ARBA00023136"/>
    </source>
</evidence>
<keyword evidence="8" id="KW-1185">Reference proteome</keyword>
<accession>A0ABW4LZR8</accession>
<sequence length="302" mass="32208">MTFHAQRTWQRKIGEAALWAGACSVVLCTHLAAAAVLLRQDPEEVGAPEAPAAIMIEMAPEPEAAVTQETVISEQMQDQQEVRNEEPQPVEEVEPEPEPEPPVETAEAAPDDIQEPVTQTTQTIPDEELPPPDLPAEEQLAMLQHVEVPLPVIRPQPEAPKPEAPKEPAPKKVETRKPKPPASKAAVQAKVDVTESTRTAAAATSSSAGISSVSPARWQSKLAAHLGRQRGKCPASGKGSTAMVTFRIDASGNLSGVSLARSSGYSDFDQYMVDLVRRASPVPPPPAGLGNKVTVPLGYRNC</sequence>
<evidence type="ECO:0000256" key="2">
    <source>
        <dbReference type="ARBA" id="ARBA00022692"/>
    </source>
</evidence>
<comment type="subcellular location">
    <subcellularLocation>
        <location evidence="1">Membrane</location>
        <topology evidence="1">Single-pass membrane protein</topology>
    </subcellularLocation>
</comment>
<keyword evidence="4" id="KW-0472">Membrane</keyword>
<dbReference type="InterPro" id="IPR037682">
    <property type="entry name" value="TonB_C"/>
</dbReference>
<feature type="compositionally biased region" description="Basic and acidic residues" evidence="5">
    <location>
        <begin position="160"/>
        <end position="177"/>
    </location>
</feature>
<dbReference type="Gene3D" id="3.30.1150.10">
    <property type="match status" value="1"/>
</dbReference>
<proteinExistence type="predicted"/>
<evidence type="ECO:0000259" key="6">
    <source>
        <dbReference type="PROSITE" id="PS52015"/>
    </source>
</evidence>
<dbReference type="Pfam" id="PF13103">
    <property type="entry name" value="TonB_2"/>
    <property type="match status" value="1"/>
</dbReference>
<keyword evidence="2" id="KW-0812">Transmembrane</keyword>
<reference evidence="8" key="1">
    <citation type="journal article" date="2019" name="Int. J. Syst. Evol. Microbiol.">
        <title>The Global Catalogue of Microorganisms (GCM) 10K type strain sequencing project: providing services to taxonomists for standard genome sequencing and annotation.</title>
        <authorList>
            <consortium name="The Broad Institute Genomics Platform"/>
            <consortium name="The Broad Institute Genome Sequencing Center for Infectious Disease"/>
            <person name="Wu L."/>
            <person name="Ma J."/>
        </authorList>
    </citation>
    <scope>NUCLEOTIDE SEQUENCE [LARGE SCALE GENOMIC DNA]</scope>
    <source>
        <strain evidence="8">CG52</strain>
    </source>
</reference>
<feature type="compositionally biased region" description="Polar residues" evidence="5">
    <location>
        <begin position="67"/>
        <end position="79"/>
    </location>
</feature>
<evidence type="ECO:0000313" key="7">
    <source>
        <dbReference type="EMBL" id="MFD1744520.1"/>
    </source>
</evidence>
<evidence type="ECO:0000256" key="5">
    <source>
        <dbReference type="SAM" id="MobiDB-lite"/>
    </source>
</evidence>
<gene>
    <name evidence="7" type="ORF">ACFSE1_03510</name>
</gene>